<gene>
    <name evidence="3" type="ORF">MET9862_03401</name>
</gene>
<protein>
    <submittedName>
        <fullName evidence="3">Uncharacterized protein</fullName>
    </submittedName>
</protein>
<evidence type="ECO:0000256" key="2">
    <source>
        <dbReference type="SAM" id="Phobius"/>
    </source>
</evidence>
<evidence type="ECO:0000313" key="3">
    <source>
        <dbReference type="EMBL" id="VUD72797.1"/>
    </source>
</evidence>
<feature type="transmembrane region" description="Helical" evidence="2">
    <location>
        <begin position="94"/>
        <end position="113"/>
    </location>
</feature>
<dbReference type="EMBL" id="CABFPH010000050">
    <property type="protein sequence ID" value="VUD72797.1"/>
    <property type="molecule type" value="Genomic_DNA"/>
</dbReference>
<sequence>MALLAIRMPTSATRQDVDRGGCEDPSERDPRSTIVPMSKPARIVLKRPGSDRLDNNAPDENRSAASAFVNAYSGKTSASKAEIADRSVPAMTRLLFVILLVFAALLFGATLLVDERAPVQASCIDGC</sequence>
<feature type="compositionally biased region" description="Basic and acidic residues" evidence="1">
    <location>
        <begin position="15"/>
        <end position="31"/>
    </location>
</feature>
<accession>A0A509EEP2</accession>
<keyword evidence="2" id="KW-0812">Transmembrane</keyword>
<name>A0A509EEP2_9HYPH</name>
<proteinExistence type="predicted"/>
<organism evidence="3 4">
    <name type="scientific">Methylobacterium symbioticum</name>
    <dbReference type="NCBI Taxonomy" id="2584084"/>
    <lineage>
        <taxon>Bacteria</taxon>
        <taxon>Pseudomonadati</taxon>
        <taxon>Pseudomonadota</taxon>
        <taxon>Alphaproteobacteria</taxon>
        <taxon>Hyphomicrobiales</taxon>
        <taxon>Methylobacteriaceae</taxon>
        <taxon>Methylobacterium</taxon>
    </lineage>
</organism>
<evidence type="ECO:0000256" key="1">
    <source>
        <dbReference type="SAM" id="MobiDB-lite"/>
    </source>
</evidence>
<evidence type="ECO:0000313" key="4">
    <source>
        <dbReference type="Proteomes" id="UP000410984"/>
    </source>
</evidence>
<dbReference type="Proteomes" id="UP000410984">
    <property type="component" value="Unassembled WGS sequence"/>
</dbReference>
<keyword evidence="2" id="KW-1133">Transmembrane helix</keyword>
<keyword evidence="2" id="KW-0472">Membrane</keyword>
<keyword evidence="4" id="KW-1185">Reference proteome</keyword>
<feature type="region of interest" description="Disordered" evidence="1">
    <location>
        <begin position="8"/>
        <end position="40"/>
    </location>
</feature>
<reference evidence="3 4" key="1">
    <citation type="submission" date="2019-06" db="EMBL/GenBank/DDBJ databases">
        <authorList>
            <person name="Rodrigo-Torres L."/>
            <person name="Arahal R. D."/>
            <person name="Lucena T."/>
        </authorList>
    </citation>
    <scope>NUCLEOTIDE SEQUENCE [LARGE SCALE GENOMIC DNA]</scope>
    <source>
        <strain evidence="3 4">SB0023/3</strain>
    </source>
</reference>
<dbReference type="AlphaFoldDB" id="A0A509EEP2"/>
<dbReference type="RefSeq" id="WP_142584084.1">
    <property type="nucleotide sequence ID" value="NZ_CABFPH010000050.1"/>
</dbReference>